<dbReference type="AlphaFoldDB" id="A0A6L2KKS1"/>
<organism evidence="3">
    <name type="scientific">Tanacetum cinerariifolium</name>
    <name type="common">Dalmatian daisy</name>
    <name type="synonym">Chrysanthemum cinerariifolium</name>
    <dbReference type="NCBI Taxonomy" id="118510"/>
    <lineage>
        <taxon>Eukaryota</taxon>
        <taxon>Viridiplantae</taxon>
        <taxon>Streptophyta</taxon>
        <taxon>Embryophyta</taxon>
        <taxon>Tracheophyta</taxon>
        <taxon>Spermatophyta</taxon>
        <taxon>Magnoliopsida</taxon>
        <taxon>eudicotyledons</taxon>
        <taxon>Gunneridae</taxon>
        <taxon>Pentapetalae</taxon>
        <taxon>asterids</taxon>
        <taxon>campanulids</taxon>
        <taxon>Asterales</taxon>
        <taxon>Asteraceae</taxon>
        <taxon>Asteroideae</taxon>
        <taxon>Anthemideae</taxon>
        <taxon>Anthemidinae</taxon>
        <taxon>Tanacetum</taxon>
    </lineage>
</organism>
<feature type="transmembrane region" description="Helical" evidence="2">
    <location>
        <begin position="354"/>
        <end position="379"/>
    </location>
</feature>
<proteinExistence type="predicted"/>
<evidence type="ECO:0000256" key="1">
    <source>
        <dbReference type="SAM" id="MobiDB-lite"/>
    </source>
</evidence>
<feature type="region of interest" description="Disordered" evidence="1">
    <location>
        <begin position="280"/>
        <end position="303"/>
    </location>
</feature>
<feature type="transmembrane region" description="Helical" evidence="2">
    <location>
        <begin position="126"/>
        <end position="144"/>
    </location>
</feature>
<sequence length="756" mass="81985">MIMKGNEKNNETLTTLAPILSFKDKRYEALQVTDTGCRLFPVGTPFTQGTISSLPISGNISLEGFLLPIMLLVVIIVTVVIVAIILVVVVVAIVGVVIVVTIIGVVVVVTIIGVVVVIGVFSIIKLSFVIIGFEAVTFPSILLGNPSMKTSISFSEFNTIVGHKVANSWNLLIPGDLVGLLYSNRFGIGIPPGQGILGESTSSKFHFAVLDTVATRKYRFSSFKPMNETNNSFRTIEVERDGHKDNGMRDPIGGLVSLDRDTGVGDSEVSVSLGEISLGGRKSQESNIGDNDNTEDGGERDSEVKRSLVKSAKKLEEALQVTDTGCRLFPVGTPFTQGTISSLPISGNISLEGFLLPIMLLVVIIVTVVIVAIILVVVVVAIVGVVIVVTIIGVVVVVTIIGVVVVIGVFSIIKLSFVIIGFEAVTFPSILLGNPSMKTSISFSEFNTIVGHKVANSWNLLIPGDLVGLLYSNRFGIGIPPGQGILGESTSSKFHFAVLDTVATRKYRFSSFKPMNETNNSFRTIEVERDGHKDNGMRDPIGGLVSLDRDTGVGDSEVSVSLGEISLGGRKSQESNIGDNDNTEDGGEDRGDIEKLGDELTRLKLGLKCCLVPMVPRLNLVPKEVMWPLGSQVESLRASCRTLLLPIIYLLHQITYRLRLITTEIAIAQTRIDKVRRRIDSLDVDISFIEPDTDRVELDVIGLWTCVELAETRLSRVEQDRVRDKDDIRMLKTRLESAEIRATFTRIEGQDQEGAL</sequence>
<comment type="caution">
    <text evidence="3">The sequence shown here is derived from an EMBL/GenBank/DDBJ whole genome shotgun (WGS) entry which is preliminary data.</text>
</comment>
<feature type="transmembrane region" description="Helical" evidence="2">
    <location>
        <begin position="385"/>
        <end position="410"/>
    </location>
</feature>
<feature type="region of interest" description="Disordered" evidence="1">
    <location>
        <begin position="569"/>
        <end position="591"/>
    </location>
</feature>
<reference evidence="3" key="1">
    <citation type="journal article" date="2019" name="Sci. Rep.">
        <title>Draft genome of Tanacetum cinerariifolium, the natural source of mosquito coil.</title>
        <authorList>
            <person name="Yamashiro T."/>
            <person name="Shiraishi A."/>
            <person name="Satake H."/>
            <person name="Nakayama K."/>
        </authorList>
    </citation>
    <scope>NUCLEOTIDE SEQUENCE</scope>
</reference>
<name>A0A6L2KKS1_TANCI</name>
<keyword evidence="2" id="KW-1133">Transmembrane helix</keyword>
<feature type="transmembrane region" description="Helical" evidence="2">
    <location>
        <begin position="65"/>
        <end position="89"/>
    </location>
</feature>
<evidence type="ECO:0000256" key="2">
    <source>
        <dbReference type="SAM" id="Phobius"/>
    </source>
</evidence>
<feature type="transmembrane region" description="Helical" evidence="2">
    <location>
        <begin position="96"/>
        <end position="120"/>
    </location>
</feature>
<protein>
    <submittedName>
        <fullName evidence="3">Uncharacterized protein</fullName>
    </submittedName>
</protein>
<keyword evidence="2" id="KW-0812">Transmembrane</keyword>
<accession>A0A6L2KKS1</accession>
<gene>
    <name evidence="3" type="ORF">Tci_021240</name>
</gene>
<dbReference type="EMBL" id="BKCJ010002540">
    <property type="protein sequence ID" value="GEU49262.1"/>
    <property type="molecule type" value="Genomic_DNA"/>
</dbReference>
<keyword evidence="2" id="KW-0472">Membrane</keyword>
<evidence type="ECO:0000313" key="3">
    <source>
        <dbReference type="EMBL" id="GEU49262.1"/>
    </source>
</evidence>